<name>A0ABP8TXL3_9ACTN</name>
<keyword evidence="3" id="KW-1185">Reference proteome</keyword>
<protein>
    <submittedName>
        <fullName evidence="2">Uncharacterized protein</fullName>
    </submittedName>
</protein>
<sequence length="73" mass="7306">MEVPFGKRGFAPAIRALVPDGSDRSSVVALHGSGDHLPRPDDLQNALATGDGADGAAAFPSSAAKAFSTAARS</sequence>
<evidence type="ECO:0000313" key="2">
    <source>
        <dbReference type="EMBL" id="GAA4615444.1"/>
    </source>
</evidence>
<feature type="region of interest" description="Disordered" evidence="1">
    <location>
        <begin position="25"/>
        <end position="49"/>
    </location>
</feature>
<reference evidence="3" key="1">
    <citation type="journal article" date="2019" name="Int. J. Syst. Evol. Microbiol.">
        <title>The Global Catalogue of Microorganisms (GCM) 10K type strain sequencing project: providing services to taxonomists for standard genome sequencing and annotation.</title>
        <authorList>
            <consortium name="The Broad Institute Genomics Platform"/>
            <consortium name="The Broad Institute Genome Sequencing Center for Infectious Disease"/>
            <person name="Wu L."/>
            <person name="Ma J."/>
        </authorList>
    </citation>
    <scope>NUCLEOTIDE SEQUENCE [LARGE SCALE GENOMIC DNA]</scope>
    <source>
        <strain evidence="3">JCM 17938</strain>
    </source>
</reference>
<evidence type="ECO:0000313" key="3">
    <source>
        <dbReference type="Proteomes" id="UP001500212"/>
    </source>
</evidence>
<gene>
    <name evidence="2" type="ORF">GCM10023195_68070</name>
</gene>
<feature type="compositionally biased region" description="Basic and acidic residues" evidence="1">
    <location>
        <begin position="33"/>
        <end position="42"/>
    </location>
</feature>
<dbReference type="EMBL" id="BAABHJ010000028">
    <property type="protein sequence ID" value="GAA4615444.1"/>
    <property type="molecule type" value="Genomic_DNA"/>
</dbReference>
<evidence type="ECO:0000256" key="1">
    <source>
        <dbReference type="SAM" id="MobiDB-lite"/>
    </source>
</evidence>
<accession>A0ABP8TXL3</accession>
<proteinExistence type="predicted"/>
<comment type="caution">
    <text evidence="2">The sequence shown here is derived from an EMBL/GenBank/DDBJ whole genome shotgun (WGS) entry which is preliminary data.</text>
</comment>
<organism evidence="2 3">
    <name type="scientific">Actinoallomurus liliacearum</name>
    <dbReference type="NCBI Taxonomy" id="1080073"/>
    <lineage>
        <taxon>Bacteria</taxon>
        <taxon>Bacillati</taxon>
        <taxon>Actinomycetota</taxon>
        <taxon>Actinomycetes</taxon>
        <taxon>Streptosporangiales</taxon>
        <taxon>Thermomonosporaceae</taxon>
        <taxon>Actinoallomurus</taxon>
    </lineage>
</organism>
<dbReference type="Proteomes" id="UP001500212">
    <property type="component" value="Unassembled WGS sequence"/>
</dbReference>